<gene>
    <name evidence="1" type="ORF">ATZ36_03030</name>
</gene>
<reference evidence="1 2" key="1">
    <citation type="submission" date="2015-11" db="EMBL/GenBank/DDBJ databases">
        <title>Evidence for parallel genomic evolution in an endosymbiosis of termite gut flagellates.</title>
        <authorList>
            <person name="Zheng H."/>
        </authorList>
    </citation>
    <scope>NUCLEOTIDE SEQUENCE [LARGE SCALE GENOMIC DNA]</scope>
    <source>
        <strain evidence="1 2">CET450</strain>
    </source>
</reference>
<dbReference type="SUPFAM" id="SSF102114">
    <property type="entry name" value="Radical SAM enzymes"/>
    <property type="match status" value="1"/>
</dbReference>
<evidence type="ECO:0000313" key="2">
    <source>
        <dbReference type="Proteomes" id="UP000095237"/>
    </source>
</evidence>
<dbReference type="AlphaFoldDB" id="A0A1E5IKP2"/>
<organism evidence="1 2">
    <name type="scientific">Endomicrobium trichonymphae</name>
    <dbReference type="NCBI Taxonomy" id="1408204"/>
    <lineage>
        <taxon>Bacteria</taxon>
        <taxon>Pseudomonadati</taxon>
        <taxon>Elusimicrobiota</taxon>
        <taxon>Endomicrobiia</taxon>
        <taxon>Endomicrobiales</taxon>
        <taxon>Endomicrobiaceae</taxon>
        <taxon>Candidatus Endomicrobiellum</taxon>
    </lineage>
</organism>
<dbReference type="InterPro" id="IPR013785">
    <property type="entry name" value="Aldolase_TIM"/>
</dbReference>
<name>A0A1E5IKP2_ENDTX</name>
<dbReference type="EMBL" id="LNVX01000240">
    <property type="protein sequence ID" value="OEG71060.1"/>
    <property type="molecule type" value="Genomic_DNA"/>
</dbReference>
<dbReference type="InterPro" id="IPR058240">
    <property type="entry name" value="rSAM_sf"/>
</dbReference>
<proteinExistence type="predicted"/>
<evidence type="ECO:0000313" key="1">
    <source>
        <dbReference type="EMBL" id="OEG71060.1"/>
    </source>
</evidence>
<sequence>MSYLKKCVEILKNYFDIVDIEIYPLDKSGYKELADTGADRLTVYQEIYNEELYKLLPYERCKVGLQISFGNMQKGRQSELKEFKCCGAAWVK</sequence>
<protein>
    <submittedName>
        <fullName evidence="1">Uncharacterized protein</fullName>
    </submittedName>
</protein>
<dbReference type="Proteomes" id="UP000095237">
    <property type="component" value="Unassembled WGS sequence"/>
</dbReference>
<keyword evidence="2" id="KW-1185">Reference proteome</keyword>
<dbReference type="Gene3D" id="3.20.20.70">
    <property type="entry name" value="Aldolase class I"/>
    <property type="match status" value="1"/>
</dbReference>
<comment type="caution">
    <text evidence="1">The sequence shown here is derived from an EMBL/GenBank/DDBJ whole genome shotgun (WGS) entry which is preliminary data.</text>
</comment>
<accession>A0A1E5IKP2</accession>